<evidence type="ECO:0000313" key="1">
    <source>
        <dbReference type="EMBL" id="KAK3775160.1"/>
    </source>
</evidence>
<sequence>MVLYQSRAHIKLSKSNWFFINLERTSNWFSNNLERTSNWFYINLERTSNWFSINLECTSQVPQTGSPSIWSAHHS</sequence>
<evidence type="ECO:0000313" key="2">
    <source>
        <dbReference type="Proteomes" id="UP001283361"/>
    </source>
</evidence>
<organism evidence="1 2">
    <name type="scientific">Elysia crispata</name>
    <name type="common">lettuce slug</name>
    <dbReference type="NCBI Taxonomy" id="231223"/>
    <lineage>
        <taxon>Eukaryota</taxon>
        <taxon>Metazoa</taxon>
        <taxon>Spiralia</taxon>
        <taxon>Lophotrochozoa</taxon>
        <taxon>Mollusca</taxon>
        <taxon>Gastropoda</taxon>
        <taxon>Heterobranchia</taxon>
        <taxon>Euthyneura</taxon>
        <taxon>Panpulmonata</taxon>
        <taxon>Sacoglossa</taxon>
        <taxon>Placobranchoidea</taxon>
        <taxon>Plakobranchidae</taxon>
        <taxon>Elysia</taxon>
    </lineage>
</organism>
<dbReference type="EMBL" id="JAWDGP010003353">
    <property type="protein sequence ID" value="KAK3775160.1"/>
    <property type="molecule type" value="Genomic_DNA"/>
</dbReference>
<keyword evidence="2" id="KW-1185">Reference proteome</keyword>
<proteinExistence type="predicted"/>
<name>A0AAE0ZTA1_9GAST</name>
<gene>
    <name evidence="1" type="ORF">RRG08_057284</name>
</gene>
<reference evidence="1" key="1">
    <citation type="journal article" date="2023" name="G3 (Bethesda)">
        <title>A reference genome for the long-term kleptoplast-retaining sea slug Elysia crispata morphotype clarki.</title>
        <authorList>
            <person name="Eastman K.E."/>
            <person name="Pendleton A.L."/>
            <person name="Shaikh M.A."/>
            <person name="Suttiyut T."/>
            <person name="Ogas R."/>
            <person name="Tomko P."/>
            <person name="Gavelis G."/>
            <person name="Widhalm J.R."/>
            <person name="Wisecaver J.H."/>
        </authorList>
    </citation>
    <scope>NUCLEOTIDE SEQUENCE</scope>
    <source>
        <strain evidence="1">ECLA1</strain>
    </source>
</reference>
<comment type="caution">
    <text evidence="1">The sequence shown here is derived from an EMBL/GenBank/DDBJ whole genome shotgun (WGS) entry which is preliminary data.</text>
</comment>
<dbReference type="AlphaFoldDB" id="A0AAE0ZTA1"/>
<dbReference type="Proteomes" id="UP001283361">
    <property type="component" value="Unassembled WGS sequence"/>
</dbReference>
<protein>
    <submittedName>
        <fullName evidence="1">Uncharacterized protein</fullName>
    </submittedName>
</protein>
<accession>A0AAE0ZTA1</accession>